<name>R9P510_PSEHS</name>
<dbReference type="InterPro" id="IPR036770">
    <property type="entry name" value="Ankyrin_rpt-contain_sf"/>
</dbReference>
<protein>
    <submittedName>
        <fullName evidence="2">Ankyrin repeat protein</fullName>
    </submittedName>
</protein>
<organism evidence="2 3">
    <name type="scientific">Pseudozyma hubeiensis (strain SY62)</name>
    <name type="common">Yeast</name>
    <dbReference type="NCBI Taxonomy" id="1305764"/>
    <lineage>
        <taxon>Eukaryota</taxon>
        <taxon>Fungi</taxon>
        <taxon>Dikarya</taxon>
        <taxon>Basidiomycota</taxon>
        <taxon>Ustilaginomycotina</taxon>
        <taxon>Ustilaginomycetes</taxon>
        <taxon>Ustilaginales</taxon>
        <taxon>Ustilaginaceae</taxon>
        <taxon>Pseudozyma</taxon>
    </lineage>
</organism>
<dbReference type="Proteomes" id="UP000014071">
    <property type="component" value="Unassembled WGS sequence"/>
</dbReference>
<gene>
    <name evidence="2" type="ORF">PHSY_004108</name>
</gene>
<dbReference type="OrthoDB" id="539213at2759"/>
<dbReference type="RefSeq" id="XP_012190115.1">
    <property type="nucleotide sequence ID" value="XM_012334725.1"/>
</dbReference>
<keyword evidence="3" id="KW-1185">Reference proteome</keyword>
<sequence length="480" mass="53293">MQEQHLQHGSLLVLLQPRRGLDSVCRHSFRMTADRGDAKGSTLQLLSSRAVHRRPVGIQHLPNEVLQTILVFSHSSALPVTCRHFRQAFHDAGTLVKAQYILGRWEDHLIGFMKGHPCRAKHKTCKSLTNRLAGRERHSDLARLEITDCTISLIQINHLDVISFAAELGITTAAILTRIVDVVATSLSLSLASCVLPPHVHSPAGTAEAVTSGAATGSNLSAPQLPKRLFRRIDQSSHETQWSSTTNETPQPASDDTRAKKRRRRRKENATETESQPEKAVDKPKIGQAWLSRLLISLAKEPEPNPTHQDQSGKRKHVEIAYSTDEEIQGRIGPVPSPDDVELIFGLLMQYGADASSHQGYPLAMAVHRRAYSLAHLLLLFGADPNCKEGLAVQIAIRNGSRDILHLLVTGPCLNVDALEALPLPAARLEQIGSRPFKLDQTHLRLAIQCRQWNLVDYIWHEQNISPDISCLRLIDKLRS</sequence>
<accession>R9P510</accession>
<reference evidence="3" key="1">
    <citation type="journal article" date="2013" name="Genome Announc.">
        <title>Draft genome sequence of the basidiomycetous yeast-like fungus Pseudozyma hubeiensis SY62, which produces an abundant amount of the biosurfactant mannosylerythritol lipids.</title>
        <authorList>
            <person name="Konishi M."/>
            <person name="Hatada Y."/>
            <person name="Horiuchi J."/>
        </authorList>
    </citation>
    <scope>NUCLEOTIDE SEQUENCE [LARGE SCALE GENOMIC DNA]</scope>
    <source>
        <strain evidence="3">SY62</strain>
    </source>
</reference>
<dbReference type="SUPFAM" id="SSF48403">
    <property type="entry name" value="Ankyrin repeat"/>
    <property type="match status" value="1"/>
</dbReference>
<dbReference type="eggNOG" id="ENOG502R2G7">
    <property type="taxonomic scope" value="Eukaryota"/>
</dbReference>
<evidence type="ECO:0000256" key="1">
    <source>
        <dbReference type="SAM" id="MobiDB-lite"/>
    </source>
</evidence>
<feature type="compositionally biased region" description="Polar residues" evidence="1">
    <location>
        <begin position="238"/>
        <end position="254"/>
    </location>
</feature>
<dbReference type="HOGENOM" id="CLU_654117_0_0_1"/>
<dbReference type="Gene3D" id="1.25.40.20">
    <property type="entry name" value="Ankyrin repeat-containing domain"/>
    <property type="match status" value="1"/>
</dbReference>
<evidence type="ECO:0000313" key="2">
    <source>
        <dbReference type="EMBL" id="GAC96528.1"/>
    </source>
</evidence>
<evidence type="ECO:0000313" key="3">
    <source>
        <dbReference type="Proteomes" id="UP000014071"/>
    </source>
</evidence>
<feature type="region of interest" description="Disordered" evidence="1">
    <location>
        <begin position="235"/>
        <end position="284"/>
    </location>
</feature>
<proteinExistence type="predicted"/>
<dbReference type="AlphaFoldDB" id="R9P510"/>
<dbReference type="GeneID" id="24109394"/>
<dbReference type="EMBL" id="DF238801">
    <property type="protein sequence ID" value="GAC96528.1"/>
    <property type="molecule type" value="Genomic_DNA"/>
</dbReference>
<dbReference type="STRING" id="1305764.R9P510"/>